<proteinExistence type="inferred from homology"/>
<keyword evidence="3" id="KW-0378">Hydrolase</keyword>
<dbReference type="PANTHER" id="PTHR31223">
    <property type="entry name" value="LOG FAMILY PROTEIN YJL055W"/>
    <property type="match status" value="1"/>
</dbReference>
<dbReference type="Gene3D" id="3.40.50.450">
    <property type="match status" value="1"/>
</dbReference>
<keyword evidence="5" id="KW-1185">Reference proteome</keyword>
<dbReference type="InterPro" id="IPR031100">
    <property type="entry name" value="LOG_fam"/>
</dbReference>
<gene>
    <name evidence="4" type="ORF">NJU99_06985</name>
</gene>
<evidence type="ECO:0000256" key="3">
    <source>
        <dbReference type="RuleBase" id="RU363015"/>
    </source>
</evidence>
<dbReference type="NCBIfam" id="TIGR00730">
    <property type="entry name" value="Rossman fold protein, TIGR00730 family"/>
    <property type="match status" value="1"/>
</dbReference>
<dbReference type="SUPFAM" id="SSF102405">
    <property type="entry name" value="MCP/YpsA-like"/>
    <property type="match status" value="1"/>
</dbReference>
<comment type="catalytic activity">
    <reaction evidence="1">
        <text>AMP + H2O = D-ribose 5-phosphate + adenine</text>
        <dbReference type="Rhea" id="RHEA:20129"/>
        <dbReference type="ChEBI" id="CHEBI:15377"/>
        <dbReference type="ChEBI" id="CHEBI:16708"/>
        <dbReference type="ChEBI" id="CHEBI:78346"/>
        <dbReference type="ChEBI" id="CHEBI:456215"/>
        <dbReference type="EC" id="3.2.2.4"/>
    </reaction>
</comment>
<dbReference type="EC" id="3.2.2.n1" evidence="3"/>
<evidence type="ECO:0000256" key="2">
    <source>
        <dbReference type="ARBA" id="ARBA00006763"/>
    </source>
</evidence>
<dbReference type="Pfam" id="PF03641">
    <property type="entry name" value="Lysine_decarbox"/>
    <property type="match status" value="1"/>
</dbReference>
<sequence length="187" mass="20804">MKIAVFCGSSIGNKEVYSDAAKQLSKYLALNNIDIVYGGGNVGLMGVIASTAMQNGGKVYGVIPEDLQDKELGHKGITELKIVKDMHERKAAMADMADAFVALPGGIGTFEEIFEVWTWAQLGYHNKPCAFYNTNGFYDSLFTMIDNMCQEGFMKKEYSNMLIKTSTVEELIEKINTYTPPKIKWKN</sequence>
<dbReference type="InterPro" id="IPR005269">
    <property type="entry name" value="LOG"/>
</dbReference>
<reference evidence="4" key="1">
    <citation type="submission" date="2022-07" db="EMBL/GenBank/DDBJ databases">
        <title>Arcobacter roscoffensis sp. nov., a marine bacterium isolated from coastal seawater collected from Roscoff, France.</title>
        <authorList>
            <person name="Pascual J."/>
            <person name="Lepeaux C."/>
            <person name="Methner A."/>
            <person name="Overmann J."/>
        </authorList>
    </citation>
    <scope>NUCLEOTIDE SEQUENCE</scope>
    <source>
        <strain evidence="4">ARW1-2F2</strain>
    </source>
</reference>
<name>A0ABY5EAT5_9BACT</name>
<dbReference type="RefSeq" id="WP_254578009.1">
    <property type="nucleotide sequence ID" value="NZ_CP100595.1"/>
</dbReference>
<organism evidence="4 5">
    <name type="scientific">Arcobacter roscoffensis</name>
    <dbReference type="NCBI Taxonomy" id="2961520"/>
    <lineage>
        <taxon>Bacteria</taxon>
        <taxon>Pseudomonadati</taxon>
        <taxon>Campylobacterota</taxon>
        <taxon>Epsilonproteobacteria</taxon>
        <taxon>Campylobacterales</taxon>
        <taxon>Arcobacteraceae</taxon>
        <taxon>Arcobacter</taxon>
    </lineage>
</organism>
<keyword evidence="3" id="KW-0203">Cytokinin biosynthesis</keyword>
<dbReference type="PANTHER" id="PTHR31223:SF70">
    <property type="entry name" value="LOG FAMILY PROTEIN YJL055W"/>
    <property type="match status" value="1"/>
</dbReference>
<dbReference type="Proteomes" id="UP001060012">
    <property type="component" value="Chromosome"/>
</dbReference>
<evidence type="ECO:0000313" key="4">
    <source>
        <dbReference type="EMBL" id="UTJ07835.1"/>
    </source>
</evidence>
<evidence type="ECO:0000313" key="5">
    <source>
        <dbReference type="Proteomes" id="UP001060012"/>
    </source>
</evidence>
<dbReference type="EMBL" id="CP100595">
    <property type="protein sequence ID" value="UTJ07835.1"/>
    <property type="molecule type" value="Genomic_DNA"/>
</dbReference>
<comment type="similarity">
    <text evidence="2 3">Belongs to the LOG family.</text>
</comment>
<accession>A0ABY5EAT5</accession>
<protein>
    <recommendedName>
        <fullName evidence="3">Cytokinin riboside 5'-monophosphate phosphoribohydrolase</fullName>
        <ecNumber evidence="3">3.2.2.n1</ecNumber>
    </recommendedName>
</protein>
<evidence type="ECO:0000256" key="1">
    <source>
        <dbReference type="ARBA" id="ARBA00000274"/>
    </source>
</evidence>